<proteinExistence type="predicted"/>
<name>D6TUG3_KTERA</name>
<comment type="caution">
    <text evidence="1">The sequence shown here is derived from an EMBL/GenBank/DDBJ whole genome shotgun (WGS) entry which is preliminary data.</text>
</comment>
<organism evidence="1 2">
    <name type="scientific">Ktedonobacter racemifer DSM 44963</name>
    <dbReference type="NCBI Taxonomy" id="485913"/>
    <lineage>
        <taxon>Bacteria</taxon>
        <taxon>Bacillati</taxon>
        <taxon>Chloroflexota</taxon>
        <taxon>Ktedonobacteria</taxon>
        <taxon>Ktedonobacterales</taxon>
        <taxon>Ktedonobacteraceae</taxon>
        <taxon>Ktedonobacter</taxon>
    </lineage>
</organism>
<gene>
    <name evidence="1" type="ORF">Krac_5042</name>
</gene>
<reference evidence="1 2" key="1">
    <citation type="journal article" date="2011" name="Stand. Genomic Sci.">
        <title>Non-contiguous finished genome sequence and contextual data of the filamentous soil bacterium Ktedonobacter racemifer type strain (SOSP1-21).</title>
        <authorList>
            <person name="Chang Y.J."/>
            <person name="Land M."/>
            <person name="Hauser L."/>
            <person name="Chertkov O."/>
            <person name="Del Rio T.G."/>
            <person name="Nolan M."/>
            <person name="Copeland A."/>
            <person name="Tice H."/>
            <person name="Cheng J.F."/>
            <person name="Lucas S."/>
            <person name="Han C."/>
            <person name="Goodwin L."/>
            <person name="Pitluck S."/>
            <person name="Ivanova N."/>
            <person name="Ovchinikova G."/>
            <person name="Pati A."/>
            <person name="Chen A."/>
            <person name="Palaniappan K."/>
            <person name="Mavromatis K."/>
            <person name="Liolios K."/>
            <person name="Brettin T."/>
            <person name="Fiebig A."/>
            <person name="Rohde M."/>
            <person name="Abt B."/>
            <person name="Goker M."/>
            <person name="Detter J.C."/>
            <person name="Woyke T."/>
            <person name="Bristow J."/>
            <person name="Eisen J.A."/>
            <person name="Markowitz V."/>
            <person name="Hugenholtz P."/>
            <person name="Kyrpides N.C."/>
            <person name="Klenk H.P."/>
            <person name="Lapidus A."/>
        </authorList>
    </citation>
    <scope>NUCLEOTIDE SEQUENCE [LARGE SCALE GENOMIC DNA]</scope>
    <source>
        <strain evidence="2">DSM 44963</strain>
    </source>
</reference>
<evidence type="ECO:0000313" key="2">
    <source>
        <dbReference type="Proteomes" id="UP000004508"/>
    </source>
</evidence>
<dbReference type="Proteomes" id="UP000004508">
    <property type="component" value="Unassembled WGS sequence"/>
</dbReference>
<protein>
    <submittedName>
        <fullName evidence="1">Uncharacterized protein</fullName>
    </submittedName>
</protein>
<dbReference type="EMBL" id="ADVG01000003">
    <property type="protein sequence ID" value="EFH84031.1"/>
    <property type="molecule type" value="Genomic_DNA"/>
</dbReference>
<sequence>MDSIEKQIEDFAFVSDLALPVAREITRPIAEGARGAGGRPSGCGRLCVGSLEVLRALRQRRRRRAPRVWWLRCDRTRLR</sequence>
<dbReference type="AlphaFoldDB" id="D6TUG3"/>
<evidence type="ECO:0000313" key="1">
    <source>
        <dbReference type="EMBL" id="EFH84031.1"/>
    </source>
</evidence>
<accession>D6TUG3</accession>
<keyword evidence="2" id="KW-1185">Reference proteome</keyword>
<dbReference type="InParanoid" id="D6TUG3"/>